<name>A0A317W454_ASPEC</name>
<dbReference type="Proteomes" id="UP000246171">
    <property type="component" value="Unassembled WGS sequence"/>
</dbReference>
<gene>
    <name evidence="1" type="ORF">BO83DRAFT_202637</name>
</gene>
<dbReference type="EMBL" id="MSFU01000005">
    <property type="protein sequence ID" value="PWY80057.1"/>
    <property type="molecule type" value="Genomic_DNA"/>
</dbReference>
<protein>
    <submittedName>
        <fullName evidence="1">Uncharacterized protein</fullName>
    </submittedName>
</protein>
<dbReference type="RefSeq" id="XP_025391204.1">
    <property type="nucleotide sequence ID" value="XM_025526647.1"/>
</dbReference>
<dbReference type="VEuPathDB" id="FungiDB:BO83DRAFT_202637"/>
<reference evidence="1" key="1">
    <citation type="submission" date="2016-12" db="EMBL/GenBank/DDBJ databases">
        <title>The genomes of Aspergillus section Nigri reveals drivers in fungal speciation.</title>
        <authorList>
            <consortium name="DOE Joint Genome Institute"/>
            <person name="Vesth T.C."/>
            <person name="Nybo J."/>
            <person name="Theobald S."/>
            <person name="Brandl J."/>
            <person name="Frisvad J.C."/>
            <person name="Nielsen K.F."/>
            <person name="Lyhne E.K."/>
            <person name="Kogle M.E."/>
            <person name="Kuo A."/>
            <person name="Riley R."/>
            <person name="Clum A."/>
            <person name="Nolan M."/>
            <person name="Lipzen A."/>
            <person name="Salamov A."/>
            <person name="Henrissat B."/>
            <person name="Wiebenga A."/>
            <person name="De vries R.P."/>
            <person name="Grigoriev I.V."/>
            <person name="Mortensen U.H."/>
            <person name="Andersen M.R."/>
            <person name="Baker S.E."/>
        </authorList>
    </citation>
    <scope>NUCLEOTIDE SEQUENCE</scope>
    <source>
        <strain evidence="1">CBS 122712</strain>
    </source>
</reference>
<accession>A0A317W454</accession>
<dbReference type="AlphaFoldDB" id="A0A317W454"/>
<evidence type="ECO:0000313" key="2">
    <source>
        <dbReference type="Proteomes" id="UP000246171"/>
    </source>
</evidence>
<proteinExistence type="predicted"/>
<comment type="caution">
    <text evidence="1">The sequence shown here is derived from an EMBL/GenBank/DDBJ whole genome shotgun (WGS) entry which is preliminary data.</text>
</comment>
<dbReference type="GeneID" id="37048609"/>
<keyword evidence="2" id="KW-1185">Reference proteome</keyword>
<dbReference type="OrthoDB" id="4433156at2759"/>
<sequence>MAQSTIPATLYHPLQLIVGFPGPADTAAFFESPSLYMECIPQTPTPDDAMLAAEFRLITTLFPYTTPTAHSIMPSQFHLGNWSIILRSAARQHRRWPNDRFGLVRVPVWGRVPTHFLQTFSCGSCIPMASLLWSGTECLMAA</sequence>
<organism evidence="1 2">
    <name type="scientific">Aspergillus eucalypticola (strain CBS 122712 / IBT 29274)</name>
    <dbReference type="NCBI Taxonomy" id="1448314"/>
    <lineage>
        <taxon>Eukaryota</taxon>
        <taxon>Fungi</taxon>
        <taxon>Dikarya</taxon>
        <taxon>Ascomycota</taxon>
        <taxon>Pezizomycotina</taxon>
        <taxon>Eurotiomycetes</taxon>
        <taxon>Eurotiomycetidae</taxon>
        <taxon>Eurotiales</taxon>
        <taxon>Aspergillaceae</taxon>
        <taxon>Aspergillus</taxon>
        <taxon>Aspergillus subgen. Circumdati</taxon>
    </lineage>
</organism>
<evidence type="ECO:0000313" key="1">
    <source>
        <dbReference type="EMBL" id="PWY80057.1"/>
    </source>
</evidence>